<accession>A0A7H4PP40</accession>
<dbReference type="AlphaFoldDB" id="A0A7H4PP40"/>
<dbReference type="Proteomes" id="UP000254863">
    <property type="component" value="Unassembled WGS sequence"/>
</dbReference>
<organism evidence="1 2">
    <name type="scientific">Klebsiella michiganensis</name>
    <dbReference type="NCBI Taxonomy" id="1134687"/>
    <lineage>
        <taxon>Bacteria</taxon>
        <taxon>Pseudomonadati</taxon>
        <taxon>Pseudomonadota</taxon>
        <taxon>Gammaproteobacteria</taxon>
        <taxon>Enterobacterales</taxon>
        <taxon>Enterobacteriaceae</taxon>
        <taxon>Klebsiella/Raoultella group</taxon>
        <taxon>Klebsiella</taxon>
    </lineage>
</organism>
<dbReference type="GO" id="GO:0003677">
    <property type="term" value="F:DNA binding"/>
    <property type="evidence" value="ECO:0007669"/>
    <property type="project" value="UniProtKB-KW"/>
</dbReference>
<evidence type="ECO:0000313" key="2">
    <source>
        <dbReference type="Proteomes" id="UP000254863"/>
    </source>
</evidence>
<proteinExistence type="predicted"/>
<evidence type="ECO:0000313" key="1">
    <source>
        <dbReference type="EMBL" id="STW80163.1"/>
    </source>
</evidence>
<dbReference type="EMBL" id="UGMS01000004">
    <property type="protein sequence ID" value="STW80163.1"/>
    <property type="molecule type" value="Genomic_DNA"/>
</dbReference>
<comment type="caution">
    <text evidence="1">The sequence shown here is derived from an EMBL/GenBank/DDBJ whole genome shotgun (WGS) entry which is preliminary data.</text>
</comment>
<gene>
    <name evidence="1" type="ORF">NCTC11685_07519</name>
</gene>
<reference evidence="1 2" key="1">
    <citation type="submission" date="2018-06" db="EMBL/GenBank/DDBJ databases">
        <authorList>
            <consortium name="Pathogen Informatics"/>
            <person name="Doyle S."/>
        </authorList>
    </citation>
    <scope>NUCLEOTIDE SEQUENCE [LARGE SCALE GENOMIC DNA]</scope>
    <source>
        <strain evidence="1 2">NCTC11685</strain>
    </source>
</reference>
<sequence length="69" mass="7512">MALYNFTLTLSGVTARTVGLEDALHAAGCADAPGLFLRNGGLSGVRSRKRLSWSRLFCQRLPISNPHRL</sequence>
<name>A0A7H4PP40_9ENTR</name>
<keyword evidence="1" id="KW-0238">DNA-binding</keyword>
<protein>
    <submittedName>
        <fullName evidence="1">DNA-binding protein</fullName>
    </submittedName>
</protein>